<dbReference type="InParanoid" id="A0A3N1GX21"/>
<evidence type="ECO:0000256" key="2">
    <source>
        <dbReference type="ARBA" id="ARBA00023163"/>
    </source>
</evidence>
<name>A0A3N1GX21_9ACTN</name>
<feature type="region of interest" description="Disordered" evidence="3">
    <location>
        <begin position="1"/>
        <end position="26"/>
    </location>
</feature>
<comment type="caution">
    <text evidence="5">The sequence shown here is derived from an EMBL/GenBank/DDBJ whole genome shotgun (WGS) entry which is preliminary data.</text>
</comment>
<evidence type="ECO:0000256" key="1">
    <source>
        <dbReference type="ARBA" id="ARBA00023015"/>
    </source>
</evidence>
<organism evidence="5 6">
    <name type="scientific">Pseudokineococcus lusitanus</name>
    <dbReference type="NCBI Taxonomy" id="763993"/>
    <lineage>
        <taxon>Bacteria</taxon>
        <taxon>Bacillati</taxon>
        <taxon>Actinomycetota</taxon>
        <taxon>Actinomycetes</taxon>
        <taxon>Kineosporiales</taxon>
        <taxon>Kineosporiaceae</taxon>
        <taxon>Pseudokineococcus</taxon>
    </lineage>
</organism>
<dbReference type="PROSITE" id="PS50921">
    <property type="entry name" value="ANTAR"/>
    <property type="match status" value="1"/>
</dbReference>
<dbReference type="InterPro" id="IPR029016">
    <property type="entry name" value="GAF-like_dom_sf"/>
</dbReference>
<dbReference type="Pfam" id="PF03861">
    <property type="entry name" value="ANTAR"/>
    <property type="match status" value="1"/>
</dbReference>
<dbReference type="RefSeq" id="WP_158674300.1">
    <property type="nucleotide sequence ID" value="NZ_RJKN01000006.1"/>
</dbReference>
<dbReference type="InterPro" id="IPR005561">
    <property type="entry name" value="ANTAR"/>
</dbReference>
<dbReference type="SMART" id="SM01012">
    <property type="entry name" value="ANTAR"/>
    <property type="match status" value="1"/>
</dbReference>
<dbReference type="Gene3D" id="3.30.450.40">
    <property type="match status" value="1"/>
</dbReference>
<keyword evidence="2" id="KW-0804">Transcription</keyword>
<protein>
    <submittedName>
        <fullName evidence="5">ANTAR domain-containing protein</fullName>
    </submittedName>
</protein>
<evidence type="ECO:0000313" key="5">
    <source>
        <dbReference type="EMBL" id="ROP34788.1"/>
    </source>
</evidence>
<dbReference type="SUPFAM" id="SSF52172">
    <property type="entry name" value="CheY-like"/>
    <property type="match status" value="1"/>
</dbReference>
<dbReference type="Gene3D" id="1.10.10.10">
    <property type="entry name" value="Winged helix-like DNA-binding domain superfamily/Winged helix DNA-binding domain"/>
    <property type="match status" value="1"/>
</dbReference>
<feature type="domain" description="ANTAR" evidence="4">
    <location>
        <begin position="186"/>
        <end position="247"/>
    </location>
</feature>
<evidence type="ECO:0000256" key="3">
    <source>
        <dbReference type="SAM" id="MobiDB-lite"/>
    </source>
</evidence>
<dbReference type="SUPFAM" id="SSF55781">
    <property type="entry name" value="GAF domain-like"/>
    <property type="match status" value="1"/>
</dbReference>
<sequence length="256" mass="26363">MPPGRRDEVPGPPDAPDPRDVPDPQEAAGLREALAELGGLGHDEPLERVLRRVVDLGVRALHGAAALSVTLVDAGRAAPVASSSPAAARLDGHQAQEDRGPVLDAARSRGVVHADLARDRRDLLLSRLADDDGLRGVTSVGLGSPPAVLGALTAYTAAARAGADDVDRLKVLASYVTVAVLRSRVPDPGADAAARLQAALEARTVVEQAKGVLMARLGLDVASAEARLADLARVDGVTLPAAAAALLERALRRDLP</sequence>
<dbReference type="InterPro" id="IPR011006">
    <property type="entry name" value="CheY-like_superfamily"/>
</dbReference>
<dbReference type="GO" id="GO:0016301">
    <property type="term" value="F:kinase activity"/>
    <property type="evidence" value="ECO:0007669"/>
    <property type="project" value="UniProtKB-KW"/>
</dbReference>
<dbReference type="GO" id="GO:0003723">
    <property type="term" value="F:RNA binding"/>
    <property type="evidence" value="ECO:0007669"/>
    <property type="project" value="InterPro"/>
</dbReference>
<keyword evidence="1" id="KW-0805">Transcription regulation</keyword>
<gene>
    <name evidence="5" type="ORF">EDC03_2610</name>
</gene>
<keyword evidence="6" id="KW-1185">Reference proteome</keyword>
<accession>A0A3N1GX21</accession>
<proteinExistence type="predicted"/>
<evidence type="ECO:0000313" key="6">
    <source>
        <dbReference type="Proteomes" id="UP000276232"/>
    </source>
</evidence>
<dbReference type="AlphaFoldDB" id="A0A3N1GX21"/>
<dbReference type="Proteomes" id="UP000276232">
    <property type="component" value="Unassembled WGS sequence"/>
</dbReference>
<evidence type="ECO:0000259" key="4">
    <source>
        <dbReference type="PROSITE" id="PS50921"/>
    </source>
</evidence>
<dbReference type="InterPro" id="IPR036388">
    <property type="entry name" value="WH-like_DNA-bd_sf"/>
</dbReference>
<dbReference type="EMBL" id="RJKN01000006">
    <property type="protein sequence ID" value="ROP34788.1"/>
    <property type="molecule type" value="Genomic_DNA"/>
</dbReference>
<reference evidence="5 6" key="1">
    <citation type="journal article" date="2015" name="Stand. Genomic Sci.">
        <title>Genomic Encyclopedia of Bacterial and Archaeal Type Strains, Phase III: the genomes of soil and plant-associated and newly described type strains.</title>
        <authorList>
            <person name="Whitman W.B."/>
            <person name="Woyke T."/>
            <person name="Klenk H.P."/>
            <person name="Zhou Y."/>
            <person name="Lilburn T.G."/>
            <person name="Beck B.J."/>
            <person name="De Vos P."/>
            <person name="Vandamme P."/>
            <person name="Eisen J.A."/>
            <person name="Garrity G."/>
            <person name="Hugenholtz P."/>
            <person name="Kyrpides N.C."/>
        </authorList>
    </citation>
    <scope>NUCLEOTIDE SEQUENCE [LARGE SCALE GENOMIC DNA]</scope>
    <source>
        <strain evidence="5 6">CECT 7306</strain>
    </source>
</reference>